<evidence type="ECO:0000313" key="2">
    <source>
        <dbReference type="EMBL" id="MFC3206163.1"/>
    </source>
</evidence>
<keyword evidence="1" id="KW-0732">Signal</keyword>
<evidence type="ECO:0000256" key="1">
    <source>
        <dbReference type="SAM" id="SignalP"/>
    </source>
</evidence>
<dbReference type="RefSeq" id="WP_378219982.1">
    <property type="nucleotide sequence ID" value="NZ_JBHRTK010000010.1"/>
</dbReference>
<accession>A0ABV7K755</accession>
<organism evidence="2 3">
    <name type="scientific">Aquamicrobium soli</name>
    <dbReference type="NCBI Taxonomy" id="1811518"/>
    <lineage>
        <taxon>Bacteria</taxon>
        <taxon>Pseudomonadati</taxon>
        <taxon>Pseudomonadota</taxon>
        <taxon>Alphaproteobacteria</taxon>
        <taxon>Hyphomicrobiales</taxon>
        <taxon>Phyllobacteriaceae</taxon>
        <taxon>Aquamicrobium</taxon>
    </lineage>
</organism>
<feature type="signal peptide" evidence="1">
    <location>
        <begin position="1"/>
        <end position="24"/>
    </location>
</feature>
<protein>
    <recommendedName>
        <fullName evidence="4">DUF4174 domain-containing protein</fullName>
    </recommendedName>
</protein>
<dbReference type="EMBL" id="JBHRTK010000010">
    <property type="protein sequence ID" value="MFC3206163.1"/>
    <property type="molecule type" value="Genomic_DNA"/>
</dbReference>
<proteinExistence type="predicted"/>
<comment type="caution">
    <text evidence="2">The sequence shown here is derived from an EMBL/GenBank/DDBJ whole genome shotgun (WGS) entry which is preliminary data.</text>
</comment>
<reference evidence="3" key="1">
    <citation type="journal article" date="2019" name="Int. J. Syst. Evol. Microbiol.">
        <title>The Global Catalogue of Microorganisms (GCM) 10K type strain sequencing project: providing services to taxonomists for standard genome sequencing and annotation.</title>
        <authorList>
            <consortium name="The Broad Institute Genomics Platform"/>
            <consortium name="The Broad Institute Genome Sequencing Center for Infectious Disease"/>
            <person name="Wu L."/>
            <person name="Ma J."/>
        </authorList>
    </citation>
    <scope>NUCLEOTIDE SEQUENCE [LARGE SCALE GENOMIC DNA]</scope>
    <source>
        <strain evidence="3">KCTC 52165</strain>
    </source>
</reference>
<name>A0ABV7K755_9HYPH</name>
<feature type="chain" id="PRO_5047066964" description="DUF4174 domain-containing protein" evidence="1">
    <location>
        <begin position="25"/>
        <end position="161"/>
    </location>
</feature>
<evidence type="ECO:0008006" key="4">
    <source>
        <dbReference type="Google" id="ProtNLM"/>
    </source>
</evidence>
<dbReference type="Proteomes" id="UP001595583">
    <property type="component" value="Unassembled WGS sequence"/>
</dbReference>
<gene>
    <name evidence="2" type="ORF">ACFOHJ_08075</name>
</gene>
<evidence type="ECO:0000313" key="3">
    <source>
        <dbReference type="Proteomes" id="UP001595583"/>
    </source>
</evidence>
<keyword evidence="3" id="KW-1185">Reference proteome</keyword>
<sequence>MHRTTTKLAMTVMLGLAAAHPAASQGLSQGPGGEKAIEGIVGDSDIRQEKTTASAEEKRVLAAIDKTADNISTVRKLTAARQVDIVFLADAVPAEGGPPPAIERKLKEHQSDVLVLRQEVEGNALLFHAIDSKRVMMKDILAVEFPDPETVIVYAASRPAG</sequence>